<keyword evidence="6" id="KW-0931">ER-Golgi transport</keyword>
<keyword evidence="8" id="KW-0333">Golgi apparatus</keyword>
<evidence type="ECO:0000256" key="11">
    <source>
        <dbReference type="ARBA" id="ARBA00025582"/>
    </source>
</evidence>
<dbReference type="PANTHER" id="PTHR10805:SF0">
    <property type="entry name" value="COATOMER SUBUNIT EPSILON"/>
    <property type="match status" value="1"/>
</dbReference>
<comment type="similarity">
    <text evidence="3">Belongs to the COPE family.</text>
</comment>
<keyword evidence="7" id="KW-0653">Protein transport</keyword>
<keyword evidence="4" id="KW-0813">Transport</keyword>
<evidence type="ECO:0000256" key="6">
    <source>
        <dbReference type="ARBA" id="ARBA00022892"/>
    </source>
</evidence>
<feature type="region of interest" description="Disordered" evidence="12">
    <location>
        <begin position="68"/>
        <end position="91"/>
    </location>
</feature>
<evidence type="ECO:0000256" key="7">
    <source>
        <dbReference type="ARBA" id="ARBA00022927"/>
    </source>
</evidence>
<keyword evidence="5" id="KW-0963">Cytoplasm</keyword>
<reference evidence="13" key="1">
    <citation type="submission" date="2018-02" db="EMBL/GenBank/DDBJ databases">
        <authorList>
            <person name="Cohen D.B."/>
            <person name="Kent A.D."/>
        </authorList>
    </citation>
    <scope>NUCLEOTIDE SEQUENCE</scope>
</reference>
<accession>A0A2N9HVF9</accession>
<evidence type="ECO:0000256" key="1">
    <source>
        <dbReference type="ARBA" id="ARBA00004255"/>
    </source>
</evidence>
<evidence type="ECO:0000256" key="9">
    <source>
        <dbReference type="ARBA" id="ARBA00023136"/>
    </source>
</evidence>
<evidence type="ECO:0000256" key="5">
    <source>
        <dbReference type="ARBA" id="ARBA00022490"/>
    </source>
</evidence>
<dbReference type="GO" id="GO:0006888">
    <property type="term" value="P:endoplasmic reticulum to Golgi vesicle-mediated transport"/>
    <property type="evidence" value="ECO:0007669"/>
    <property type="project" value="TreeGrafter"/>
</dbReference>
<protein>
    <submittedName>
        <fullName evidence="13">Uncharacterized protein</fullName>
    </submittedName>
</protein>
<dbReference type="InterPro" id="IPR006822">
    <property type="entry name" value="Coatomer_esu"/>
</dbReference>
<evidence type="ECO:0000256" key="12">
    <source>
        <dbReference type="SAM" id="MobiDB-lite"/>
    </source>
</evidence>
<dbReference type="PANTHER" id="PTHR10805">
    <property type="entry name" value="COATOMER SUBUNIT EPSILON"/>
    <property type="match status" value="1"/>
</dbReference>
<evidence type="ECO:0000256" key="2">
    <source>
        <dbReference type="ARBA" id="ARBA00004347"/>
    </source>
</evidence>
<proteinExistence type="inferred from homology"/>
<sequence>MAAAVSAPDHLFNLRNNFFLGAYQAAINLSPDDIVERDCLVYRPYIAPGSYQLVIHEIDALHRQHRLRSRPSNCSHSFSPPLMPRSLRSRA</sequence>
<evidence type="ECO:0000256" key="4">
    <source>
        <dbReference type="ARBA" id="ARBA00022448"/>
    </source>
</evidence>
<name>A0A2N9HVF9_FAGSY</name>
<comment type="function">
    <text evidence="11">The coatomer is a cytosolic protein complex that binds to dilysine motifs and reversibly associates with Golgi non-clathrin-coated vesicles, which further mediate biosynthetic protein transport from the ER, via the Golgi up to the trans Golgi network. The coatomer complex is required for budding from Golgi membranes, and is essential for the retrograde Golgi-to-ER transport of dilysine-tagged proteins.</text>
</comment>
<dbReference type="GO" id="GO:0006891">
    <property type="term" value="P:intra-Golgi vesicle-mediated transport"/>
    <property type="evidence" value="ECO:0007669"/>
    <property type="project" value="TreeGrafter"/>
</dbReference>
<dbReference type="InterPro" id="IPR011990">
    <property type="entry name" value="TPR-like_helical_dom_sf"/>
</dbReference>
<dbReference type="EMBL" id="OIVN01004537">
    <property type="protein sequence ID" value="SPD17947.1"/>
    <property type="molecule type" value="Genomic_DNA"/>
</dbReference>
<dbReference type="GO" id="GO:0000139">
    <property type="term" value="C:Golgi membrane"/>
    <property type="evidence" value="ECO:0007669"/>
    <property type="project" value="UniProtKB-SubCell"/>
</dbReference>
<evidence type="ECO:0000256" key="10">
    <source>
        <dbReference type="ARBA" id="ARBA00023329"/>
    </source>
</evidence>
<gene>
    <name evidence="13" type="ORF">FSB_LOCUS45829</name>
</gene>
<organism evidence="13">
    <name type="scientific">Fagus sylvatica</name>
    <name type="common">Beechnut</name>
    <dbReference type="NCBI Taxonomy" id="28930"/>
    <lineage>
        <taxon>Eukaryota</taxon>
        <taxon>Viridiplantae</taxon>
        <taxon>Streptophyta</taxon>
        <taxon>Embryophyta</taxon>
        <taxon>Tracheophyta</taxon>
        <taxon>Spermatophyta</taxon>
        <taxon>Magnoliopsida</taxon>
        <taxon>eudicotyledons</taxon>
        <taxon>Gunneridae</taxon>
        <taxon>Pentapetalae</taxon>
        <taxon>rosids</taxon>
        <taxon>fabids</taxon>
        <taxon>Fagales</taxon>
        <taxon>Fagaceae</taxon>
        <taxon>Fagus</taxon>
    </lineage>
</organism>
<dbReference type="Pfam" id="PF04733">
    <property type="entry name" value="Coatomer_E"/>
    <property type="match status" value="1"/>
</dbReference>
<dbReference type="GO" id="GO:0005198">
    <property type="term" value="F:structural molecule activity"/>
    <property type="evidence" value="ECO:0007669"/>
    <property type="project" value="InterPro"/>
</dbReference>
<dbReference type="AlphaFoldDB" id="A0A2N9HVF9"/>
<keyword evidence="10" id="KW-0968">Cytoplasmic vesicle</keyword>
<evidence type="ECO:0000256" key="3">
    <source>
        <dbReference type="ARBA" id="ARBA00008827"/>
    </source>
</evidence>
<dbReference type="GO" id="GO:0006890">
    <property type="term" value="P:retrograde vesicle-mediated transport, Golgi to endoplasmic reticulum"/>
    <property type="evidence" value="ECO:0007669"/>
    <property type="project" value="InterPro"/>
</dbReference>
<evidence type="ECO:0000313" key="13">
    <source>
        <dbReference type="EMBL" id="SPD17947.1"/>
    </source>
</evidence>
<dbReference type="GO" id="GO:0015031">
    <property type="term" value="P:protein transport"/>
    <property type="evidence" value="ECO:0007669"/>
    <property type="project" value="UniProtKB-KW"/>
</dbReference>
<dbReference type="Gene3D" id="1.25.40.10">
    <property type="entry name" value="Tetratricopeptide repeat domain"/>
    <property type="match status" value="1"/>
</dbReference>
<comment type="subcellular location">
    <subcellularLocation>
        <location evidence="2">Cytoplasmic vesicle</location>
        <location evidence="2">COPI-coated vesicle membrane</location>
        <topology evidence="2">Peripheral membrane protein</topology>
        <orientation evidence="2">Cytoplasmic side</orientation>
    </subcellularLocation>
    <subcellularLocation>
        <location evidence="1">Golgi apparatus membrane</location>
        <topology evidence="1">Peripheral membrane protein</topology>
        <orientation evidence="1">Cytoplasmic side</orientation>
    </subcellularLocation>
</comment>
<dbReference type="GO" id="GO:0030126">
    <property type="term" value="C:COPI vesicle coat"/>
    <property type="evidence" value="ECO:0007669"/>
    <property type="project" value="TreeGrafter"/>
</dbReference>
<evidence type="ECO:0000256" key="8">
    <source>
        <dbReference type="ARBA" id="ARBA00023034"/>
    </source>
</evidence>
<keyword evidence="9" id="KW-0472">Membrane</keyword>